<evidence type="ECO:0000313" key="2">
    <source>
        <dbReference type="Proteomes" id="UP000501690"/>
    </source>
</evidence>
<gene>
    <name evidence="1" type="ORF">DEO72_LG6g1616</name>
</gene>
<proteinExistence type="predicted"/>
<keyword evidence="2" id="KW-1185">Reference proteome</keyword>
<dbReference type="AlphaFoldDB" id="A0A4D6M9X1"/>
<dbReference type="Proteomes" id="UP000501690">
    <property type="component" value="Linkage Group LG6"/>
</dbReference>
<organism evidence="1 2">
    <name type="scientific">Vigna unguiculata</name>
    <name type="common">Cowpea</name>
    <dbReference type="NCBI Taxonomy" id="3917"/>
    <lineage>
        <taxon>Eukaryota</taxon>
        <taxon>Viridiplantae</taxon>
        <taxon>Streptophyta</taxon>
        <taxon>Embryophyta</taxon>
        <taxon>Tracheophyta</taxon>
        <taxon>Spermatophyta</taxon>
        <taxon>Magnoliopsida</taxon>
        <taxon>eudicotyledons</taxon>
        <taxon>Gunneridae</taxon>
        <taxon>Pentapetalae</taxon>
        <taxon>rosids</taxon>
        <taxon>fabids</taxon>
        <taxon>Fabales</taxon>
        <taxon>Fabaceae</taxon>
        <taxon>Papilionoideae</taxon>
        <taxon>50 kb inversion clade</taxon>
        <taxon>NPAAA clade</taxon>
        <taxon>indigoferoid/millettioid clade</taxon>
        <taxon>Phaseoleae</taxon>
        <taxon>Vigna</taxon>
    </lineage>
</organism>
<accession>A0A4D6M9X1</accession>
<reference evidence="1 2" key="1">
    <citation type="submission" date="2019-04" db="EMBL/GenBank/DDBJ databases">
        <title>An improved genome assembly and genetic linkage map for asparagus bean, Vigna unguiculata ssp. sesquipedialis.</title>
        <authorList>
            <person name="Xia Q."/>
            <person name="Zhang R."/>
            <person name="Dong Y."/>
        </authorList>
    </citation>
    <scope>NUCLEOTIDE SEQUENCE [LARGE SCALE GENOMIC DNA]</scope>
    <source>
        <tissue evidence="1">Leaf</tissue>
    </source>
</reference>
<evidence type="ECO:0000313" key="1">
    <source>
        <dbReference type="EMBL" id="QCD96906.1"/>
    </source>
</evidence>
<dbReference type="EMBL" id="CP039350">
    <property type="protein sequence ID" value="QCD96906.1"/>
    <property type="molecule type" value="Genomic_DNA"/>
</dbReference>
<protein>
    <submittedName>
        <fullName evidence="1">Uncharacterized protein</fullName>
    </submittedName>
</protein>
<name>A0A4D6M9X1_VIGUN</name>
<sequence length="95" mass="10652">MSGVLKHGNKEKDGVKAMGFPLCYNKVNQTFLTKQSLTIPTLFQLVSLFLSDGCLPSYQLAWGVTTSFPRRRGCPLINIKHLNLMPRNPSVILFL</sequence>